<reference evidence="6 7" key="1">
    <citation type="submission" date="2019-07" db="EMBL/GenBank/DDBJ databases">
        <title>Ln-dependent methylotrophs.</title>
        <authorList>
            <person name="Tani A."/>
        </authorList>
    </citation>
    <scope>NUCLEOTIDE SEQUENCE [LARGE SCALE GENOMIC DNA]</scope>
    <source>
        <strain evidence="6 7">SM89A</strain>
    </source>
</reference>
<comment type="function">
    <text evidence="4">Exhibits S-adenosyl-L-methionine-dependent methyltransferase activity.</text>
</comment>
<dbReference type="Gene3D" id="3.40.50.150">
    <property type="entry name" value="Vaccinia Virus protein VP39"/>
    <property type="match status" value="1"/>
</dbReference>
<evidence type="ECO:0000256" key="2">
    <source>
        <dbReference type="ARBA" id="ARBA00022603"/>
    </source>
</evidence>
<evidence type="ECO:0000313" key="6">
    <source>
        <dbReference type="EMBL" id="TRL31178.1"/>
    </source>
</evidence>
<evidence type="ECO:0000256" key="4">
    <source>
        <dbReference type="RuleBase" id="RU362030"/>
    </source>
</evidence>
<feature type="region of interest" description="Disordered" evidence="5">
    <location>
        <begin position="275"/>
        <end position="298"/>
    </location>
</feature>
<dbReference type="PANTHER" id="PTHR43619">
    <property type="entry name" value="S-ADENOSYL-L-METHIONINE-DEPENDENT METHYLTRANSFERASE YKTD-RELATED"/>
    <property type="match status" value="1"/>
</dbReference>
<evidence type="ECO:0000256" key="1">
    <source>
        <dbReference type="ARBA" id="ARBA00008138"/>
    </source>
</evidence>
<dbReference type="EMBL" id="VJMF01000059">
    <property type="protein sequence ID" value="TRL31178.1"/>
    <property type="molecule type" value="Genomic_DNA"/>
</dbReference>
<dbReference type="GO" id="GO:0032259">
    <property type="term" value="P:methylation"/>
    <property type="evidence" value="ECO:0007669"/>
    <property type="project" value="UniProtKB-KW"/>
</dbReference>
<dbReference type="PANTHER" id="PTHR43619:SF2">
    <property type="entry name" value="S-ADENOSYL-L-METHIONINE-DEPENDENT METHYLTRANSFERASES SUPERFAMILY PROTEIN"/>
    <property type="match status" value="1"/>
</dbReference>
<protein>
    <recommendedName>
        <fullName evidence="4">S-adenosyl-L-methionine-dependent methyltransferase</fullName>
        <ecNumber evidence="4">2.1.1.-</ecNumber>
    </recommendedName>
</protein>
<accession>A0A549SNJ7</accession>
<dbReference type="SUPFAM" id="SSF53335">
    <property type="entry name" value="S-adenosyl-L-methionine-dependent methyltransferases"/>
    <property type="match status" value="1"/>
</dbReference>
<sequence>MSRIQNVAGTAFVAAECRAEENLEDHPLYRDPIVNLFLDEESKRAADRIFVSFPQWKASVRVRTRYVDDWLDRQLQIGFRQVVILGAGLDTRAQRKASSGVTYFEIDNGATLAFKSARLQENGVDPGAVYISGDYIADDLPTLLRRNGFDFSQPSHFIWEGNTAYLDASAVSLVLDCIAQNVLRFSISFDYVAQELIANETGDPETAAVVARFAAMGAPWTYGVSDIGSLAGKIGAQVSDRFSIAELYRRYWPGKTPDSRIFDYYRICTLEGGRGDRSRMPSAEFGLNPSNDESSLVS</sequence>
<gene>
    <name evidence="6" type="ORF">FM996_14445</name>
</gene>
<keyword evidence="4" id="KW-0949">S-adenosyl-L-methionine</keyword>
<feature type="compositionally biased region" description="Polar residues" evidence="5">
    <location>
        <begin position="288"/>
        <end position="298"/>
    </location>
</feature>
<dbReference type="RefSeq" id="WP_142863595.1">
    <property type="nucleotide sequence ID" value="NZ_VJMF01000059.1"/>
</dbReference>
<dbReference type="GO" id="GO:0008168">
    <property type="term" value="F:methyltransferase activity"/>
    <property type="evidence" value="ECO:0007669"/>
    <property type="project" value="UniProtKB-UniRule"/>
</dbReference>
<dbReference type="Pfam" id="PF04072">
    <property type="entry name" value="LCM"/>
    <property type="match status" value="1"/>
</dbReference>
<evidence type="ECO:0000256" key="3">
    <source>
        <dbReference type="ARBA" id="ARBA00022679"/>
    </source>
</evidence>
<name>A0A549SNJ7_METSR</name>
<organism evidence="6 7">
    <name type="scientific">Methylosinus sporium</name>
    <dbReference type="NCBI Taxonomy" id="428"/>
    <lineage>
        <taxon>Bacteria</taxon>
        <taxon>Pseudomonadati</taxon>
        <taxon>Pseudomonadota</taxon>
        <taxon>Alphaproteobacteria</taxon>
        <taxon>Hyphomicrobiales</taxon>
        <taxon>Methylocystaceae</taxon>
        <taxon>Methylosinus</taxon>
    </lineage>
</organism>
<comment type="caution">
    <text evidence="6">The sequence shown here is derived from an EMBL/GenBank/DDBJ whole genome shotgun (WGS) entry which is preliminary data.</text>
</comment>
<dbReference type="AlphaFoldDB" id="A0A549SNJ7"/>
<proteinExistence type="inferred from homology"/>
<dbReference type="InterPro" id="IPR029063">
    <property type="entry name" value="SAM-dependent_MTases_sf"/>
</dbReference>
<dbReference type="InterPro" id="IPR007213">
    <property type="entry name" value="Ppm1/Ppm2/Tcmp"/>
</dbReference>
<dbReference type="InterPro" id="IPR011610">
    <property type="entry name" value="SAM_mthyl_Trfase_ML2640-like"/>
</dbReference>
<evidence type="ECO:0000313" key="7">
    <source>
        <dbReference type="Proteomes" id="UP000316781"/>
    </source>
</evidence>
<keyword evidence="3 6" id="KW-0808">Transferase</keyword>
<dbReference type="Proteomes" id="UP000316781">
    <property type="component" value="Unassembled WGS sequence"/>
</dbReference>
<evidence type="ECO:0000256" key="5">
    <source>
        <dbReference type="SAM" id="MobiDB-lite"/>
    </source>
</evidence>
<dbReference type="NCBIfam" id="TIGR00027">
    <property type="entry name" value="mthyl_TIGR00027"/>
    <property type="match status" value="1"/>
</dbReference>
<comment type="similarity">
    <text evidence="1 4">Belongs to the UPF0677 family.</text>
</comment>
<dbReference type="EC" id="2.1.1.-" evidence="4"/>
<keyword evidence="2 4" id="KW-0489">Methyltransferase</keyword>